<dbReference type="GO" id="GO:0004252">
    <property type="term" value="F:serine-type endopeptidase activity"/>
    <property type="evidence" value="ECO:0007669"/>
    <property type="project" value="UniProtKB-UniRule"/>
</dbReference>
<feature type="domain" description="PA" evidence="15">
    <location>
        <begin position="468"/>
        <end position="537"/>
    </location>
</feature>
<evidence type="ECO:0000256" key="12">
    <source>
        <dbReference type="SAM" id="MobiDB-lite"/>
    </source>
</evidence>
<feature type="domain" description="S-layer protein C-terminal" evidence="16">
    <location>
        <begin position="1943"/>
        <end position="2004"/>
    </location>
</feature>
<gene>
    <name evidence="19" type="ORF">GSR61_09035</name>
</gene>
<feature type="active site" description="Charge relay system" evidence="9 10">
    <location>
        <position position="270"/>
    </location>
</feature>
<dbReference type="InterPro" id="IPR034216">
    <property type="entry name" value="C5a_Peptidase"/>
</dbReference>
<sequence>MKRNKYAGVLVCAATLSVVSVFATAEQQVKASVESQTKTVAKSTQAAESATTGLTNKAIEAQLAAKGVNLKHLTPKQKQDVYVDVIVQLSAAPAATNGSVSANSSSAEIEQASKEVIANQASIKEKVKAITNQAIGKSYGYVVNGFATKAKVKDIQKLRNIPGVKSVTLAKVYYANDSSADDMANVSTVWNNYKYKGEGTVVSIIDTGIDPNHKDLRLSDDSKAKLTKDKVNAFTKETGYGRYFTDKVPYGHNYSDNNDNITDDNPSEQHGMHVAGIVAANGTAANSVNSVVGVAPEAQLLAMKAFSNSDSSASTDSTSIIGAIDDSAKLGADVLNMSLGSVSGQQNEDDPEVAAVERATKKGTAAVISAGNSGTSNSETEGVNKAYYGNPDMETLGSPGTARSATTVASAENTKATTDGVTITSADGKTTIVNPEATQLSEGTDRAFFNDKKFYVVKDKNGKLGTGAAKQYTSAVKGKIAIVKRGDLTFTDKQKYAQEAGAAGLIIVNNKPGDMTGMSLTAGFPTAGLSASAGEKLVKYVEAHPDEALKVSIVVQALNNSARQTDLMSDFTSYGPASNLAFKPDISAPGGHIWSTQNNNGYTNMSGTSMASPFIAGTQALVSQTMNDKNGAFYTTYQKMSPEERTAFIKTLEMNTASIQPDISHDNVIVSPRRQGAGFINAQATIQALAKNPSTVVSSDGYPGVELKSFKNRNLKFQVKFTNRTNKPLTYKLENNGKDSDVYTSATDGSAVLYDKKIDGASIKASGDVVVPANSTKELTLTLTLPANFNENQYVEGFLTFNGSDSSQLRLPYMGFFGDWASSDLPIFASLNDPDVFQPDNNMFGTLVTVGNSADNTNPGLSRDASGNLRFDPSKFAISNAKNAQYKWFKPTYYLYRNANNVKIQILDKNGKVINTLASLSNATKTYYESQEQSYTYFNDAPSWDGTYFDQQANKTVNAPDGNYTYRISATVNGTNTEQHYDIPVKVDSVAPVVKNLKLESSKIKDNKGQEQTRYYLSAEAKDELSGLSGEVNVSVNGVSSQLEYDPTVKADKDGFKKVEIDLSPAQVKALQAGTNSFSVALFDNAANAGTTSGEGNKPGETSFGLVLRNGGLPDKISSQTKNYNAKSGTYVFSGTYPSKVYGTYTDKDGHTHDFSVESDDNKLFTAELPLSQDDYKTTIALYADSDHKTLLKKQDITVSLVPAKVESLSVDKNDTYDVTKDKSATLAQTSESTAKLSGKVSADTKTLVIKQKGQKDVPVELNADHTFSTELPVSFGENSFTLVATDADGNSSSVVQTIKSSDRGKTTVSSSDVTFNNGIKWGTRNVNAKTKNYNPKTGKLILTGKVKRPTTTLQIGGKNVKINSDQTFRVVLNIGTHGAKIFSALIGDSTVRETTQERLSFYVDAEAPTLNLDSENTVYTNKGKFTISGTVSDDYKFYDLSINGNDVETSWSDVDYNSKEGIKKNFKHEVDLKKGKNTFNVKVTDSQGNSSSQALVVYYEPAKTLAEPSVEQVVAKDGKSATLKATTDEAEAKVVYSIDNGKTFNDVPVDGFKLTKNGTVQFKTVDKYGNESKIKSVEVKDLNQETKPSEDEDLAKAKEDLQAKVNAGEKKDLSKFTDESKKNFNEALKKAEDVLADKNAKLSDLQDAAKALDKAEQALAEKPAEPSKDDNKPSEDKELAKAKEDLQTKVDAGKKKDLDKYTDESKKNFNNALKKAEDVLADKNAKLSDLQDAAKDLDKAEQALTEKPAEPSKDDNKPSEDKELAKVKEDLQTKVDAGKKKDLDKYTDESKKNFNEALKKAKDVLADKNAKLSDLQDAAKDLDKAEQALAEKSTQPSTPLLPGNNNTASSSNQLWGNQTVTPAHDEKDTKKNDNKSTTEDGKDTKVMFKSTLYTKDLKKTKSSAKAYSFLNLVTEEGKLKVYTFSGQHFYKIVGQDAYIRVRNVTGTKVTLKRNSFVYQSNGKKASHKLLKKGTTITVYGDQYKALKHYKKYAYRVGESKYIKSVNINKVNLVK</sequence>
<dbReference type="Pfam" id="PF02225">
    <property type="entry name" value="PA"/>
    <property type="match status" value="1"/>
</dbReference>
<feature type="compositionally biased region" description="Basic and acidic residues" evidence="12">
    <location>
        <begin position="1864"/>
        <end position="1882"/>
    </location>
</feature>
<evidence type="ECO:0000259" key="14">
    <source>
        <dbReference type="Pfam" id="PF00082"/>
    </source>
</evidence>
<dbReference type="InterPro" id="IPR013783">
    <property type="entry name" value="Ig-like_fold"/>
</dbReference>
<dbReference type="InterPro" id="IPR036852">
    <property type="entry name" value="Peptidase_S8/S53_dom_sf"/>
</dbReference>
<dbReference type="PRINTS" id="PR00723">
    <property type="entry name" value="SUBTILISIN"/>
</dbReference>
<dbReference type="PANTHER" id="PTHR43806:SF11">
    <property type="entry name" value="CEREVISIN-RELATED"/>
    <property type="match status" value="1"/>
</dbReference>
<dbReference type="InterPro" id="IPR023827">
    <property type="entry name" value="Peptidase_S8_Asp-AS"/>
</dbReference>
<dbReference type="Pfam" id="PF06280">
    <property type="entry name" value="fn3_5"/>
    <property type="match status" value="1"/>
</dbReference>
<evidence type="ECO:0000259" key="18">
    <source>
        <dbReference type="Pfam" id="PF06280"/>
    </source>
</evidence>
<keyword evidence="2" id="KW-0134">Cell wall</keyword>
<evidence type="ECO:0000256" key="4">
    <source>
        <dbReference type="ARBA" id="ARBA00022670"/>
    </source>
</evidence>
<dbReference type="PANTHER" id="PTHR43806">
    <property type="entry name" value="PEPTIDASE S8"/>
    <property type="match status" value="1"/>
</dbReference>
<dbReference type="PROSITE" id="PS00138">
    <property type="entry name" value="SUBTILASE_SER"/>
    <property type="match status" value="1"/>
</dbReference>
<dbReference type="Pfam" id="PF03217">
    <property type="entry name" value="SlpA"/>
    <property type="match status" value="1"/>
</dbReference>
<keyword evidence="8 10" id="KW-0720">Serine protease</keyword>
<dbReference type="SUPFAM" id="SSF52025">
    <property type="entry name" value="PA domain"/>
    <property type="match status" value="1"/>
</dbReference>
<evidence type="ECO:0000313" key="20">
    <source>
        <dbReference type="Proteomes" id="UP000464915"/>
    </source>
</evidence>
<proteinExistence type="inferred from homology"/>
<keyword evidence="6" id="KW-0677">Repeat</keyword>
<feature type="domain" description="C5a peptidase/Subtilisin-like protease SBT2-like Fn3-like" evidence="18">
    <location>
        <begin position="705"/>
        <end position="814"/>
    </location>
</feature>
<dbReference type="PROSITE" id="PS00137">
    <property type="entry name" value="SUBTILASE_HIS"/>
    <property type="match status" value="1"/>
</dbReference>
<feature type="compositionally biased region" description="Polar residues" evidence="12">
    <location>
        <begin position="1833"/>
        <end position="1862"/>
    </location>
</feature>
<keyword evidence="3" id="KW-0964">Secreted</keyword>
<dbReference type="Pfam" id="PF05922">
    <property type="entry name" value="Inhibitor_I9"/>
    <property type="match status" value="1"/>
</dbReference>
<feature type="chain" id="PRO_5044347154" evidence="13">
    <location>
        <begin position="26"/>
        <end position="2015"/>
    </location>
</feature>
<keyword evidence="5 13" id="KW-0732">Signal</keyword>
<dbReference type="InterPro" id="IPR000209">
    <property type="entry name" value="Peptidase_S8/S53_dom"/>
</dbReference>
<dbReference type="GO" id="GO:0016020">
    <property type="term" value="C:membrane"/>
    <property type="evidence" value="ECO:0007669"/>
    <property type="project" value="InterPro"/>
</dbReference>
<evidence type="ECO:0000256" key="10">
    <source>
        <dbReference type="PROSITE-ProRule" id="PRU01240"/>
    </source>
</evidence>
<dbReference type="Pfam" id="PF00082">
    <property type="entry name" value="Peptidase_S8"/>
    <property type="match status" value="1"/>
</dbReference>
<evidence type="ECO:0000259" key="16">
    <source>
        <dbReference type="Pfam" id="PF03217"/>
    </source>
</evidence>
<evidence type="ECO:0000313" key="19">
    <source>
        <dbReference type="EMBL" id="QHQ68672.1"/>
    </source>
</evidence>
<feature type="domain" description="Peptidase S8/S53" evidence="14">
    <location>
        <begin position="197"/>
        <end position="678"/>
    </location>
</feature>
<feature type="compositionally biased region" description="Basic and acidic residues" evidence="12">
    <location>
        <begin position="1663"/>
        <end position="1707"/>
    </location>
</feature>
<evidence type="ECO:0000256" key="5">
    <source>
        <dbReference type="ARBA" id="ARBA00022729"/>
    </source>
</evidence>
<dbReference type="PROSITE" id="PS00136">
    <property type="entry name" value="SUBTILASE_ASP"/>
    <property type="match status" value="1"/>
</dbReference>
<evidence type="ECO:0000259" key="15">
    <source>
        <dbReference type="Pfam" id="PF02225"/>
    </source>
</evidence>
<evidence type="ECO:0000256" key="3">
    <source>
        <dbReference type="ARBA" id="ARBA00022525"/>
    </source>
</evidence>
<dbReference type="Gene3D" id="2.60.40.4070">
    <property type="match status" value="1"/>
</dbReference>
<keyword evidence="7 10" id="KW-0378">Hydrolase</keyword>
<feature type="active site" description="Charge relay system" evidence="9 10">
    <location>
        <position position="206"/>
    </location>
</feature>
<evidence type="ECO:0000256" key="9">
    <source>
        <dbReference type="PIRSR" id="PIRSR615500-1"/>
    </source>
</evidence>
<dbReference type="Gene3D" id="3.50.30.30">
    <property type="match status" value="1"/>
</dbReference>
<evidence type="ECO:0000256" key="2">
    <source>
        <dbReference type="ARBA" id="ARBA00022512"/>
    </source>
</evidence>
<feature type="region of interest" description="Disordered" evidence="12">
    <location>
        <begin position="1824"/>
        <end position="1882"/>
    </location>
</feature>
<dbReference type="InterPro" id="IPR046450">
    <property type="entry name" value="PA_dom_sf"/>
</dbReference>
<dbReference type="InterPro" id="IPR010435">
    <property type="entry name" value="C5a/SBT2-like_Fn3"/>
</dbReference>
<dbReference type="EMBL" id="CP047142">
    <property type="protein sequence ID" value="QHQ68672.1"/>
    <property type="molecule type" value="Genomic_DNA"/>
</dbReference>
<feature type="signal peptide" evidence="13">
    <location>
        <begin position="1"/>
        <end position="25"/>
    </location>
</feature>
<evidence type="ECO:0000256" key="13">
    <source>
        <dbReference type="SAM" id="SignalP"/>
    </source>
</evidence>
<dbReference type="InterPro" id="IPR024968">
    <property type="entry name" value="SlpA_C_lactobacillus"/>
</dbReference>
<keyword evidence="4 10" id="KW-0645">Protease</keyword>
<comment type="similarity">
    <text evidence="1 10 11">Belongs to the peptidase S8 family.</text>
</comment>
<feature type="region of interest" description="Disordered" evidence="12">
    <location>
        <begin position="1733"/>
        <end position="1791"/>
    </location>
</feature>
<evidence type="ECO:0000256" key="8">
    <source>
        <dbReference type="ARBA" id="ARBA00022825"/>
    </source>
</evidence>
<evidence type="ECO:0000256" key="11">
    <source>
        <dbReference type="RuleBase" id="RU003355"/>
    </source>
</evidence>
<name>A0AB37DIR0_9LACO</name>
<dbReference type="Gene3D" id="2.60.40.10">
    <property type="entry name" value="Immunoglobulins"/>
    <property type="match status" value="2"/>
</dbReference>
<accession>A0AB37DIR0</accession>
<feature type="domain" description="Inhibitor I9" evidence="17">
    <location>
        <begin position="86"/>
        <end position="173"/>
    </location>
</feature>
<evidence type="ECO:0000256" key="6">
    <source>
        <dbReference type="ARBA" id="ARBA00022737"/>
    </source>
</evidence>
<feature type="active site" description="Charge relay system" evidence="9 10">
    <location>
        <position position="609"/>
    </location>
</feature>
<feature type="compositionally biased region" description="Basic and acidic residues" evidence="12">
    <location>
        <begin position="1748"/>
        <end position="1791"/>
    </location>
</feature>
<dbReference type="RefSeq" id="WP_065989977.1">
    <property type="nucleotide sequence ID" value="NZ_CP047142.1"/>
</dbReference>
<feature type="compositionally biased region" description="Basic and acidic residues" evidence="12">
    <location>
        <begin position="1733"/>
        <end position="1742"/>
    </location>
</feature>
<dbReference type="InterPro" id="IPR010259">
    <property type="entry name" value="S8pro/Inhibitor_I9"/>
</dbReference>
<dbReference type="SUPFAM" id="SSF52743">
    <property type="entry name" value="Subtilisin-like"/>
    <property type="match status" value="1"/>
</dbReference>
<feature type="region of interest" description="Disordered" evidence="12">
    <location>
        <begin position="1656"/>
        <end position="1707"/>
    </location>
</feature>
<dbReference type="InterPro" id="IPR022398">
    <property type="entry name" value="Peptidase_S8_His-AS"/>
</dbReference>
<dbReference type="CDD" id="cd07475">
    <property type="entry name" value="Peptidases_S8_C5a_Peptidase"/>
    <property type="match status" value="1"/>
</dbReference>
<dbReference type="GO" id="GO:0006508">
    <property type="term" value="P:proteolysis"/>
    <property type="evidence" value="ECO:0007669"/>
    <property type="project" value="UniProtKB-KW"/>
</dbReference>
<organism evidence="19 20">
    <name type="scientific">Lactobacillus crispatus</name>
    <dbReference type="NCBI Taxonomy" id="47770"/>
    <lineage>
        <taxon>Bacteria</taxon>
        <taxon>Bacillati</taxon>
        <taxon>Bacillota</taxon>
        <taxon>Bacilli</taxon>
        <taxon>Lactobacillales</taxon>
        <taxon>Lactobacillaceae</taxon>
        <taxon>Lactobacillus</taxon>
    </lineage>
</organism>
<evidence type="ECO:0000256" key="1">
    <source>
        <dbReference type="ARBA" id="ARBA00011073"/>
    </source>
</evidence>
<dbReference type="InterPro" id="IPR003137">
    <property type="entry name" value="PA_domain"/>
</dbReference>
<dbReference type="Proteomes" id="UP000464915">
    <property type="component" value="Chromosome"/>
</dbReference>
<dbReference type="Gene3D" id="3.40.50.200">
    <property type="entry name" value="Peptidase S8/S53 domain"/>
    <property type="match status" value="1"/>
</dbReference>
<evidence type="ECO:0000256" key="7">
    <source>
        <dbReference type="ARBA" id="ARBA00022801"/>
    </source>
</evidence>
<dbReference type="Pfam" id="PF07554">
    <property type="entry name" value="FIVAR"/>
    <property type="match status" value="3"/>
</dbReference>
<dbReference type="InterPro" id="IPR050131">
    <property type="entry name" value="Peptidase_S8_subtilisin-like"/>
</dbReference>
<dbReference type="InterPro" id="IPR023828">
    <property type="entry name" value="Peptidase_S8_Ser-AS"/>
</dbReference>
<reference evidence="19 20" key="1">
    <citation type="submission" date="2019-12" db="EMBL/GenBank/DDBJ databases">
        <title>Complete Genome Sequences of Lactobacillus strains, C25 and P38, Isolated from Chicken Cecum.</title>
        <authorList>
            <person name="Hassan H.M."/>
            <person name="Mendoza M."/>
            <person name="Rezvani M."/>
            <person name="Koci M.D."/>
            <person name="Dickey A.N."/>
            <person name="Scholl E.H."/>
        </authorList>
    </citation>
    <scope>NUCLEOTIDE SEQUENCE [LARGE SCALE GENOMIC DNA]</scope>
    <source>
        <strain evidence="19 20">C25</strain>
    </source>
</reference>
<protein>
    <submittedName>
        <fullName evidence="19">S8 family serine peptidase</fullName>
    </submittedName>
</protein>
<dbReference type="InterPro" id="IPR015500">
    <property type="entry name" value="Peptidase_S8_subtilisin-rel"/>
</dbReference>
<dbReference type="Gene3D" id="1.20.1270.70">
    <property type="entry name" value="Designed single chain three-helix bundle"/>
    <property type="match status" value="3"/>
</dbReference>
<dbReference type="PROSITE" id="PS51892">
    <property type="entry name" value="SUBTILASE"/>
    <property type="match status" value="1"/>
</dbReference>
<dbReference type="Gene3D" id="2.60.40.1710">
    <property type="entry name" value="Subtilisin-like superfamily"/>
    <property type="match status" value="1"/>
</dbReference>
<evidence type="ECO:0000259" key="17">
    <source>
        <dbReference type="Pfam" id="PF05922"/>
    </source>
</evidence>